<feature type="domain" description="ABC1 atypical kinase-like" evidence="1">
    <location>
        <begin position="16"/>
        <end position="76"/>
    </location>
</feature>
<comment type="caution">
    <text evidence="2">The sequence shown here is derived from an EMBL/GenBank/DDBJ whole genome shotgun (WGS) entry which is preliminary data.</text>
</comment>
<dbReference type="PANTHER" id="PTHR43851">
    <property type="match status" value="1"/>
</dbReference>
<dbReference type="PANTHER" id="PTHR43851:SF3">
    <property type="entry name" value="COENZYME Q8"/>
    <property type="match status" value="1"/>
</dbReference>
<dbReference type="InParanoid" id="A0A200QIK7"/>
<sequence length="192" mass="21619">MLKLRHISSNYWMLGQTQDLTTDPNWSNFLYDETTNMINLIDFGAARGYKNSFVDDYLRMVIACANCDRDAVIEMSRMLGFLAGTESEVMLDAHVQAGFIVGLPFSNLGAYDFRSTNIAQSISNLGATILKHRMTPPPDEVYSLHRKLSGAFLACIKLGVFVPCRALLYKVYEKYRFGEEEDGETLRSSSIS</sequence>
<accession>A0A200QIK7</accession>
<dbReference type="Pfam" id="PF03109">
    <property type="entry name" value="ABC1"/>
    <property type="match status" value="1"/>
</dbReference>
<organism evidence="2 3">
    <name type="scientific">Macleaya cordata</name>
    <name type="common">Five-seeded plume-poppy</name>
    <name type="synonym">Bocconia cordata</name>
    <dbReference type="NCBI Taxonomy" id="56857"/>
    <lineage>
        <taxon>Eukaryota</taxon>
        <taxon>Viridiplantae</taxon>
        <taxon>Streptophyta</taxon>
        <taxon>Embryophyta</taxon>
        <taxon>Tracheophyta</taxon>
        <taxon>Spermatophyta</taxon>
        <taxon>Magnoliopsida</taxon>
        <taxon>Ranunculales</taxon>
        <taxon>Papaveraceae</taxon>
        <taxon>Papaveroideae</taxon>
        <taxon>Macleaya</taxon>
    </lineage>
</organism>
<dbReference type="OrthoDB" id="201153at2759"/>
<dbReference type="GO" id="GO:0006744">
    <property type="term" value="P:ubiquinone biosynthetic process"/>
    <property type="evidence" value="ECO:0007669"/>
    <property type="project" value="TreeGrafter"/>
</dbReference>
<dbReference type="OMA" id="VMMEAHV"/>
<evidence type="ECO:0000313" key="2">
    <source>
        <dbReference type="EMBL" id="OVA10284.1"/>
    </source>
</evidence>
<dbReference type="InterPro" id="IPR051409">
    <property type="entry name" value="Atypical_kinase_ADCK"/>
</dbReference>
<keyword evidence="3" id="KW-1185">Reference proteome</keyword>
<proteinExistence type="predicted"/>
<dbReference type="InterPro" id="IPR004147">
    <property type="entry name" value="ABC1_dom"/>
</dbReference>
<gene>
    <name evidence="2" type="ORF">BVC80_1175g37</name>
</gene>
<name>A0A200QIK7_MACCD</name>
<dbReference type="STRING" id="56857.A0A200QIK7"/>
<evidence type="ECO:0000313" key="3">
    <source>
        <dbReference type="Proteomes" id="UP000195402"/>
    </source>
</evidence>
<dbReference type="EMBL" id="MVGT01002019">
    <property type="protein sequence ID" value="OVA10284.1"/>
    <property type="molecule type" value="Genomic_DNA"/>
</dbReference>
<reference evidence="2 3" key="1">
    <citation type="journal article" date="2017" name="Mol. Plant">
        <title>The Genome of Medicinal Plant Macleaya cordata Provides New Insights into Benzylisoquinoline Alkaloids Metabolism.</title>
        <authorList>
            <person name="Liu X."/>
            <person name="Liu Y."/>
            <person name="Huang P."/>
            <person name="Ma Y."/>
            <person name="Qing Z."/>
            <person name="Tang Q."/>
            <person name="Cao H."/>
            <person name="Cheng P."/>
            <person name="Zheng Y."/>
            <person name="Yuan Z."/>
            <person name="Zhou Y."/>
            <person name="Liu J."/>
            <person name="Tang Z."/>
            <person name="Zhuo Y."/>
            <person name="Zhang Y."/>
            <person name="Yu L."/>
            <person name="Huang J."/>
            <person name="Yang P."/>
            <person name="Peng Q."/>
            <person name="Zhang J."/>
            <person name="Jiang W."/>
            <person name="Zhang Z."/>
            <person name="Lin K."/>
            <person name="Ro D.K."/>
            <person name="Chen X."/>
            <person name="Xiong X."/>
            <person name="Shang Y."/>
            <person name="Huang S."/>
            <person name="Zeng J."/>
        </authorList>
    </citation>
    <scope>NUCLEOTIDE SEQUENCE [LARGE SCALE GENOMIC DNA]</scope>
    <source>
        <strain evidence="3">cv. BLH2017</strain>
        <tissue evidence="2">Root</tissue>
    </source>
</reference>
<protein>
    <recommendedName>
        <fullName evidence="1">ABC1 atypical kinase-like domain-containing protein</fullName>
    </recommendedName>
</protein>
<evidence type="ECO:0000259" key="1">
    <source>
        <dbReference type="Pfam" id="PF03109"/>
    </source>
</evidence>
<dbReference type="AlphaFoldDB" id="A0A200QIK7"/>
<dbReference type="Proteomes" id="UP000195402">
    <property type="component" value="Unassembled WGS sequence"/>
</dbReference>